<protein>
    <recommendedName>
        <fullName evidence="1">non-specific serine/threonine protein kinase</fullName>
        <ecNumber evidence="1">2.7.11.1</ecNumber>
    </recommendedName>
</protein>
<dbReference type="PANTHER" id="PTHR24355">
    <property type="entry name" value="G PROTEIN-COUPLED RECEPTOR KINASE/RIBOSOMAL PROTEIN S6 KINASE"/>
    <property type="match status" value="1"/>
</dbReference>
<dbReference type="InterPro" id="IPR017441">
    <property type="entry name" value="Protein_kinase_ATP_BS"/>
</dbReference>
<evidence type="ECO:0000256" key="9">
    <source>
        <dbReference type="ARBA" id="ARBA00048679"/>
    </source>
</evidence>
<evidence type="ECO:0000256" key="11">
    <source>
        <dbReference type="SAM" id="MobiDB-lite"/>
    </source>
</evidence>
<accession>A0A9P6MHQ6</accession>
<feature type="domain" description="Protein kinase" evidence="12">
    <location>
        <begin position="22"/>
        <end position="279"/>
    </location>
</feature>
<keyword evidence="5 10" id="KW-0547">Nucleotide-binding</keyword>
<feature type="region of interest" description="Disordered" evidence="11">
    <location>
        <begin position="497"/>
        <end position="516"/>
    </location>
</feature>
<reference evidence="13" key="1">
    <citation type="journal article" date="2020" name="Fungal Divers.">
        <title>Resolving the Mortierellaceae phylogeny through synthesis of multi-gene phylogenetics and phylogenomics.</title>
        <authorList>
            <person name="Vandepol N."/>
            <person name="Liber J."/>
            <person name="Desiro A."/>
            <person name="Na H."/>
            <person name="Kennedy M."/>
            <person name="Barry K."/>
            <person name="Grigoriev I.V."/>
            <person name="Miller A.N."/>
            <person name="O'Donnell K."/>
            <person name="Stajich J.E."/>
            <person name="Bonito G."/>
        </authorList>
    </citation>
    <scope>NUCLEOTIDE SEQUENCE</scope>
    <source>
        <strain evidence="13">MES-2147</strain>
    </source>
</reference>
<dbReference type="SUPFAM" id="SSF56112">
    <property type="entry name" value="Protein kinase-like (PK-like)"/>
    <property type="match status" value="1"/>
</dbReference>
<dbReference type="Gene3D" id="3.30.200.20">
    <property type="entry name" value="Phosphorylase Kinase, domain 1"/>
    <property type="match status" value="1"/>
</dbReference>
<evidence type="ECO:0000256" key="3">
    <source>
        <dbReference type="ARBA" id="ARBA00022553"/>
    </source>
</evidence>
<dbReference type="GO" id="GO:0007010">
    <property type="term" value="P:cytoskeleton organization"/>
    <property type="evidence" value="ECO:0007669"/>
    <property type="project" value="UniProtKB-ARBA"/>
</dbReference>
<gene>
    <name evidence="13" type="ORF">BGZ65_003694</name>
</gene>
<evidence type="ECO:0000256" key="7">
    <source>
        <dbReference type="ARBA" id="ARBA00022840"/>
    </source>
</evidence>
<feature type="region of interest" description="Disordered" evidence="11">
    <location>
        <begin position="669"/>
        <end position="710"/>
    </location>
</feature>
<dbReference type="FunFam" id="1.10.510.10:FF:000024">
    <property type="entry name" value="Probable serine/threonine-protein kinase cot-1"/>
    <property type="match status" value="1"/>
</dbReference>
<evidence type="ECO:0000256" key="6">
    <source>
        <dbReference type="ARBA" id="ARBA00022777"/>
    </source>
</evidence>
<feature type="compositionally biased region" description="Polar residues" evidence="11">
    <location>
        <begin position="400"/>
        <end position="409"/>
    </location>
</feature>
<feature type="region of interest" description="Disordered" evidence="11">
    <location>
        <begin position="524"/>
        <end position="544"/>
    </location>
</feature>
<dbReference type="GO" id="GO:0005524">
    <property type="term" value="F:ATP binding"/>
    <property type="evidence" value="ECO:0007669"/>
    <property type="project" value="UniProtKB-UniRule"/>
</dbReference>
<evidence type="ECO:0000313" key="14">
    <source>
        <dbReference type="Proteomes" id="UP000749646"/>
    </source>
</evidence>
<dbReference type="EMBL" id="JAAAHW010000552">
    <property type="protein sequence ID" value="KAG0001213.1"/>
    <property type="molecule type" value="Genomic_DNA"/>
</dbReference>
<evidence type="ECO:0000256" key="8">
    <source>
        <dbReference type="ARBA" id="ARBA00047899"/>
    </source>
</evidence>
<dbReference type="PROSITE" id="PS50011">
    <property type="entry name" value="PROTEIN_KINASE_DOM"/>
    <property type="match status" value="1"/>
</dbReference>
<feature type="compositionally biased region" description="Polar residues" evidence="11">
    <location>
        <begin position="497"/>
        <end position="509"/>
    </location>
</feature>
<dbReference type="PANTHER" id="PTHR24355:SF30">
    <property type="entry name" value="SERINE_THREONINE-PROTEIN KINASE 32B ISOFORM X1"/>
    <property type="match status" value="1"/>
</dbReference>
<keyword evidence="7 10" id="KW-0067">ATP-binding</keyword>
<dbReference type="GO" id="GO:0001664">
    <property type="term" value="F:G protein-coupled receptor binding"/>
    <property type="evidence" value="ECO:0007669"/>
    <property type="project" value="TreeGrafter"/>
</dbReference>
<feature type="region of interest" description="Disordered" evidence="11">
    <location>
        <begin position="342"/>
        <end position="361"/>
    </location>
</feature>
<dbReference type="PROSITE" id="PS00108">
    <property type="entry name" value="PROTEIN_KINASE_ST"/>
    <property type="match status" value="1"/>
</dbReference>
<name>A0A9P6MHQ6_9FUNG</name>
<feature type="compositionally biased region" description="Basic and acidic residues" evidence="11">
    <location>
        <begin position="343"/>
        <end position="361"/>
    </location>
</feature>
<evidence type="ECO:0000256" key="10">
    <source>
        <dbReference type="PROSITE-ProRule" id="PRU10141"/>
    </source>
</evidence>
<dbReference type="Pfam" id="PF00069">
    <property type="entry name" value="Pkinase"/>
    <property type="match status" value="1"/>
</dbReference>
<evidence type="ECO:0000256" key="1">
    <source>
        <dbReference type="ARBA" id="ARBA00012513"/>
    </source>
</evidence>
<dbReference type="Gene3D" id="1.10.510.10">
    <property type="entry name" value="Transferase(Phosphotransferase) domain 1"/>
    <property type="match status" value="1"/>
</dbReference>
<feature type="region of interest" description="Disordered" evidence="11">
    <location>
        <begin position="392"/>
        <end position="488"/>
    </location>
</feature>
<evidence type="ECO:0000256" key="4">
    <source>
        <dbReference type="ARBA" id="ARBA00022679"/>
    </source>
</evidence>
<dbReference type="AlphaFoldDB" id="A0A9P6MHQ6"/>
<comment type="catalytic activity">
    <reaction evidence="8">
        <text>L-threonyl-[protein] + ATP = O-phospho-L-threonyl-[protein] + ADP + H(+)</text>
        <dbReference type="Rhea" id="RHEA:46608"/>
        <dbReference type="Rhea" id="RHEA-COMP:11060"/>
        <dbReference type="Rhea" id="RHEA-COMP:11605"/>
        <dbReference type="ChEBI" id="CHEBI:15378"/>
        <dbReference type="ChEBI" id="CHEBI:30013"/>
        <dbReference type="ChEBI" id="CHEBI:30616"/>
        <dbReference type="ChEBI" id="CHEBI:61977"/>
        <dbReference type="ChEBI" id="CHEBI:456216"/>
        <dbReference type="EC" id="2.7.11.1"/>
    </reaction>
</comment>
<organism evidence="13 14">
    <name type="scientific">Modicella reniformis</name>
    <dbReference type="NCBI Taxonomy" id="1440133"/>
    <lineage>
        <taxon>Eukaryota</taxon>
        <taxon>Fungi</taxon>
        <taxon>Fungi incertae sedis</taxon>
        <taxon>Mucoromycota</taxon>
        <taxon>Mortierellomycotina</taxon>
        <taxon>Mortierellomycetes</taxon>
        <taxon>Mortierellales</taxon>
        <taxon>Mortierellaceae</taxon>
        <taxon>Modicella</taxon>
    </lineage>
</organism>
<keyword evidence="6" id="KW-0418">Kinase</keyword>
<keyword evidence="4" id="KW-0808">Transferase</keyword>
<dbReference type="GO" id="GO:0009966">
    <property type="term" value="P:regulation of signal transduction"/>
    <property type="evidence" value="ECO:0007669"/>
    <property type="project" value="TreeGrafter"/>
</dbReference>
<dbReference type="OrthoDB" id="354826at2759"/>
<feature type="compositionally biased region" description="Low complexity" evidence="11">
    <location>
        <begin position="424"/>
        <end position="441"/>
    </location>
</feature>
<evidence type="ECO:0000313" key="13">
    <source>
        <dbReference type="EMBL" id="KAG0001213.1"/>
    </source>
</evidence>
<comment type="catalytic activity">
    <reaction evidence="9">
        <text>L-seryl-[protein] + ATP = O-phospho-L-seryl-[protein] + ADP + H(+)</text>
        <dbReference type="Rhea" id="RHEA:17989"/>
        <dbReference type="Rhea" id="RHEA-COMP:9863"/>
        <dbReference type="Rhea" id="RHEA-COMP:11604"/>
        <dbReference type="ChEBI" id="CHEBI:15378"/>
        <dbReference type="ChEBI" id="CHEBI:29999"/>
        <dbReference type="ChEBI" id="CHEBI:30616"/>
        <dbReference type="ChEBI" id="CHEBI:83421"/>
        <dbReference type="ChEBI" id="CHEBI:456216"/>
        <dbReference type="EC" id="2.7.11.1"/>
    </reaction>
</comment>
<feature type="compositionally biased region" description="Low complexity" evidence="11">
    <location>
        <begin position="451"/>
        <end position="469"/>
    </location>
</feature>
<keyword evidence="2" id="KW-0723">Serine/threonine-protein kinase</keyword>
<dbReference type="InterPro" id="IPR000719">
    <property type="entry name" value="Prot_kinase_dom"/>
</dbReference>
<proteinExistence type="predicted"/>
<sequence>MGNGSSRNSEDMYENEVNLLQFKMHRIVGKGSFGKVRIVERGVTGKKYALKYISKDQVIKMDAVKNILRERQILESVDHAFVVNMRFAFQDDDYMYMCMDPMMGGDLRFHMNRRNFNEDVVRFWIAEICSAVDHLHSLGIVHRDIKPDNILLDEKGHAHITDFNIGCKLTAEKPFLVSQSGTVAYMAPEVFKGTGYGTSVDWWSLGVLFYECIYNQRPFLTDSIPVLKRAISNQTIEYPAEVNVSPECLAVIKGFLTREPRERLGSKGGINGIRRQPFFWAAALDSQMSLDQWWHLLETKQLTPKFQPPAEAANFDATYDLEELLLEDDPLTYQSTRRRVRRLQREKERTMKEQQDKLKAEHESALATALVAAAAMEEMNRELEEAMRKTQMVIPGYSRPPSTTSTQEPKSIISKKKSRLYLFGSGDSNDSSGDGQPIVQTQPPPIPQPQPQSHHTSSQMSSRQTQFQSIPLSPVEAPNGDDLLMSPIPSLLFQSSSPESQRLYQNPPNATKPPAQTIIRDSHESTAAGHPSWNGAGISAGQGQGSGFILAQPPKPSMLSNFDTRKNEQEYRDPTLVRRRESNQLALGPEGFVRSEALMMDQLRRRESYQSTQGLEGVLFVRSESPPMMEMDNHHLSQEHAITLQQHQHPFQAAHPQMAISSPVIIPTPQDHTVSRQKHFPAQRPQPPLRRTSSQQQLGPGVGPRRPTSPFLRRAINIEAEAAAMADMTPSQRYNYQMNLIEREFTTFDYTVYESYDGLVDPVTMSVGNPPEWVRSLD</sequence>
<dbReference type="SMART" id="SM00220">
    <property type="entry name" value="S_TKc"/>
    <property type="match status" value="1"/>
</dbReference>
<dbReference type="Proteomes" id="UP000749646">
    <property type="component" value="Unassembled WGS sequence"/>
</dbReference>
<comment type="caution">
    <text evidence="13">The sequence shown here is derived from an EMBL/GenBank/DDBJ whole genome shotgun (WGS) entry which is preliminary data.</text>
</comment>
<dbReference type="EC" id="2.7.11.1" evidence="1"/>
<keyword evidence="3" id="KW-0597">Phosphoprotein</keyword>
<evidence type="ECO:0000256" key="2">
    <source>
        <dbReference type="ARBA" id="ARBA00022527"/>
    </source>
</evidence>
<keyword evidence="14" id="KW-1185">Reference proteome</keyword>
<dbReference type="InterPro" id="IPR008271">
    <property type="entry name" value="Ser/Thr_kinase_AS"/>
</dbReference>
<evidence type="ECO:0000256" key="5">
    <source>
        <dbReference type="ARBA" id="ARBA00022741"/>
    </source>
</evidence>
<dbReference type="GO" id="GO:0007186">
    <property type="term" value="P:G protein-coupled receptor signaling pathway"/>
    <property type="evidence" value="ECO:0007669"/>
    <property type="project" value="TreeGrafter"/>
</dbReference>
<evidence type="ECO:0000259" key="12">
    <source>
        <dbReference type="PROSITE" id="PS50011"/>
    </source>
</evidence>
<dbReference type="InterPro" id="IPR011009">
    <property type="entry name" value="Kinase-like_dom_sf"/>
</dbReference>
<feature type="binding site" evidence="10">
    <location>
        <position position="51"/>
    </location>
    <ligand>
        <name>ATP</name>
        <dbReference type="ChEBI" id="CHEBI:30616"/>
    </ligand>
</feature>
<dbReference type="PROSITE" id="PS00107">
    <property type="entry name" value="PROTEIN_KINASE_ATP"/>
    <property type="match status" value="1"/>
</dbReference>
<dbReference type="GO" id="GO:0004703">
    <property type="term" value="F:G protein-coupled receptor kinase activity"/>
    <property type="evidence" value="ECO:0007669"/>
    <property type="project" value="TreeGrafter"/>
</dbReference>